<comment type="caution">
    <text evidence="1">The sequence shown here is derived from an EMBL/GenBank/DDBJ whole genome shotgun (WGS) entry which is preliminary data.</text>
</comment>
<protein>
    <submittedName>
        <fullName evidence="1">Uncharacterized protein</fullName>
    </submittedName>
</protein>
<sequence>MADSGWSGKRPADMSDDERAALAAELTSELADDDPMVEIVQALLAQCGDRDHRAAGHRPTS</sequence>
<dbReference type="Proteomes" id="UP001501509">
    <property type="component" value="Unassembled WGS sequence"/>
</dbReference>
<gene>
    <name evidence="1" type="ORF">GCM10010411_75060</name>
</gene>
<proteinExistence type="predicted"/>
<name>A0ABN3QI74_9ACTN</name>
<organism evidence="1 2">
    <name type="scientific">Actinomadura fulvescens</name>
    <dbReference type="NCBI Taxonomy" id="46160"/>
    <lineage>
        <taxon>Bacteria</taxon>
        <taxon>Bacillati</taxon>
        <taxon>Actinomycetota</taxon>
        <taxon>Actinomycetes</taxon>
        <taxon>Streptosporangiales</taxon>
        <taxon>Thermomonosporaceae</taxon>
        <taxon>Actinomadura</taxon>
    </lineage>
</organism>
<keyword evidence="2" id="KW-1185">Reference proteome</keyword>
<reference evidence="1 2" key="1">
    <citation type="journal article" date="2019" name="Int. J. Syst. Evol. Microbiol.">
        <title>The Global Catalogue of Microorganisms (GCM) 10K type strain sequencing project: providing services to taxonomists for standard genome sequencing and annotation.</title>
        <authorList>
            <consortium name="The Broad Institute Genomics Platform"/>
            <consortium name="The Broad Institute Genome Sequencing Center for Infectious Disease"/>
            <person name="Wu L."/>
            <person name="Ma J."/>
        </authorList>
    </citation>
    <scope>NUCLEOTIDE SEQUENCE [LARGE SCALE GENOMIC DNA]</scope>
    <source>
        <strain evidence="1 2">JCM 6833</strain>
    </source>
</reference>
<dbReference type="RefSeq" id="WP_344547251.1">
    <property type="nucleotide sequence ID" value="NZ_BAAATD010000013.1"/>
</dbReference>
<evidence type="ECO:0000313" key="2">
    <source>
        <dbReference type="Proteomes" id="UP001501509"/>
    </source>
</evidence>
<evidence type="ECO:0000313" key="1">
    <source>
        <dbReference type="EMBL" id="GAA2626999.1"/>
    </source>
</evidence>
<accession>A0ABN3QI74</accession>
<dbReference type="EMBL" id="BAAATD010000013">
    <property type="protein sequence ID" value="GAA2626999.1"/>
    <property type="molecule type" value="Genomic_DNA"/>
</dbReference>